<sequence>MKYKYHLETKFNDMIDWFLKAKLEIYTRPLPAYASSNGKVCLLDLYMGVKREGGHRMVTENNLWAKIAKEIGFDYSEGEYMSLLYAMYLDVIIYYYKYKSTQEKVHEKEEIKTVVDPRQSRSEGDKLMGTDAEQSEGNTRNEDAAGNEAEYYAFFSGNDWEGIKRLHTRRRFDFKRTKAAVDDANISVLMHSRKRNYV</sequence>
<keyword evidence="4" id="KW-1185">Reference proteome</keyword>
<dbReference type="Proteomes" id="UP000215914">
    <property type="component" value="Unassembled WGS sequence"/>
</dbReference>
<dbReference type="GO" id="GO:0003677">
    <property type="term" value="F:DNA binding"/>
    <property type="evidence" value="ECO:0007669"/>
    <property type="project" value="InterPro"/>
</dbReference>
<evidence type="ECO:0000313" key="4">
    <source>
        <dbReference type="Proteomes" id="UP000215914"/>
    </source>
</evidence>
<organism evidence="3 4">
    <name type="scientific">Helianthus annuus</name>
    <name type="common">Common sunflower</name>
    <dbReference type="NCBI Taxonomy" id="4232"/>
    <lineage>
        <taxon>Eukaryota</taxon>
        <taxon>Viridiplantae</taxon>
        <taxon>Streptophyta</taxon>
        <taxon>Embryophyta</taxon>
        <taxon>Tracheophyta</taxon>
        <taxon>Spermatophyta</taxon>
        <taxon>Magnoliopsida</taxon>
        <taxon>eudicotyledons</taxon>
        <taxon>Gunneridae</taxon>
        <taxon>Pentapetalae</taxon>
        <taxon>asterids</taxon>
        <taxon>campanulids</taxon>
        <taxon>Asterales</taxon>
        <taxon>Asteraceae</taxon>
        <taxon>Asteroideae</taxon>
        <taxon>Heliantheae alliance</taxon>
        <taxon>Heliantheae</taxon>
        <taxon>Helianthus</taxon>
    </lineage>
</organism>
<dbReference type="CDD" id="cd16100">
    <property type="entry name" value="ARID"/>
    <property type="match status" value="1"/>
</dbReference>
<dbReference type="InterPro" id="IPR001606">
    <property type="entry name" value="ARID_dom"/>
</dbReference>
<dbReference type="InterPro" id="IPR036431">
    <property type="entry name" value="ARID_dom_sf"/>
</dbReference>
<comment type="caution">
    <text evidence="3">The sequence shown here is derived from an EMBL/GenBank/DDBJ whole genome shotgun (WGS) entry which is preliminary data.</text>
</comment>
<accession>A0A9K3P431</accession>
<evidence type="ECO:0000259" key="2">
    <source>
        <dbReference type="PROSITE" id="PS51011"/>
    </source>
</evidence>
<protein>
    <submittedName>
        <fullName evidence="3">Transcription factor &amp; chromatin remodeling ARID family</fullName>
    </submittedName>
</protein>
<dbReference type="EMBL" id="MNCJ02000316">
    <property type="protein sequence ID" value="KAF5823957.1"/>
    <property type="molecule type" value="Genomic_DNA"/>
</dbReference>
<evidence type="ECO:0000313" key="3">
    <source>
        <dbReference type="EMBL" id="KAF5823957.1"/>
    </source>
</evidence>
<dbReference type="Pfam" id="PF01388">
    <property type="entry name" value="ARID"/>
    <property type="match status" value="1"/>
</dbReference>
<proteinExistence type="predicted"/>
<evidence type="ECO:0000256" key="1">
    <source>
        <dbReference type="SAM" id="MobiDB-lite"/>
    </source>
</evidence>
<feature type="region of interest" description="Disordered" evidence="1">
    <location>
        <begin position="110"/>
        <end position="143"/>
    </location>
</feature>
<reference evidence="3" key="1">
    <citation type="journal article" date="2017" name="Nature">
        <title>The sunflower genome provides insights into oil metabolism, flowering and Asterid evolution.</title>
        <authorList>
            <person name="Badouin H."/>
            <person name="Gouzy J."/>
            <person name="Grassa C.J."/>
            <person name="Murat F."/>
            <person name="Staton S.E."/>
            <person name="Cottret L."/>
            <person name="Lelandais-Briere C."/>
            <person name="Owens G.L."/>
            <person name="Carrere S."/>
            <person name="Mayjonade B."/>
            <person name="Legrand L."/>
            <person name="Gill N."/>
            <person name="Kane N.C."/>
            <person name="Bowers J.E."/>
            <person name="Hubner S."/>
            <person name="Bellec A."/>
            <person name="Berard A."/>
            <person name="Berges H."/>
            <person name="Blanchet N."/>
            <person name="Boniface M.C."/>
            <person name="Brunel D."/>
            <person name="Catrice O."/>
            <person name="Chaidir N."/>
            <person name="Claudel C."/>
            <person name="Donnadieu C."/>
            <person name="Faraut T."/>
            <person name="Fievet G."/>
            <person name="Helmstetter N."/>
            <person name="King M."/>
            <person name="Knapp S.J."/>
            <person name="Lai Z."/>
            <person name="Le Paslier M.C."/>
            <person name="Lippi Y."/>
            <person name="Lorenzon L."/>
            <person name="Mandel J.R."/>
            <person name="Marage G."/>
            <person name="Marchand G."/>
            <person name="Marquand E."/>
            <person name="Bret-Mestries E."/>
            <person name="Morien E."/>
            <person name="Nambeesan S."/>
            <person name="Nguyen T."/>
            <person name="Pegot-Espagnet P."/>
            <person name="Pouilly N."/>
            <person name="Raftis F."/>
            <person name="Sallet E."/>
            <person name="Schiex T."/>
            <person name="Thomas J."/>
            <person name="Vandecasteele C."/>
            <person name="Vares D."/>
            <person name="Vear F."/>
            <person name="Vautrin S."/>
            <person name="Crespi M."/>
            <person name="Mangin B."/>
            <person name="Burke J.M."/>
            <person name="Salse J."/>
            <person name="Munos S."/>
            <person name="Vincourt P."/>
            <person name="Rieseberg L.H."/>
            <person name="Langlade N.B."/>
        </authorList>
    </citation>
    <scope>NUCLEOTIDE SEQUENCE</scope>
    <source>
        <tissue evidence="3">Leaves</tissue>
    </source>
</reference>
<dbReference type="PROSITE" id="PS51011">
    <property type="entry name" value="ARID"/>
    <property type="match status" value="1"/>
</dbReference>
<reference evidence="3" key="2">
    <citation type="submission" date="2020-06" db="EMBL/GenBank/DDBJ databases">
        <title>Helianthus annuus Genome sequencing and assembly Release 2.</title>
        <authorList>
            <person name="Gouzy J."/>
            <person name="Langlade N."/>
            <person name="Munos S."/>
        </authorList>
    </citation>
    <scope>NUCLEOTIDE SEQUENCE</scope>
    <source>
        <tissue evidence="3">Leaves</tissue>
    </source>
</reference>
<dbReference type="PANTHER" id="PTHR46410:SF26">
    <property type="entry name" value="BULB-TYPE LECTIN DOMAIN-CONTAINING PROTEIN-RELATED"/>
    <property type="match status" value="1"/>
</dbReference>
<dbReference type="AlphaFoldDB" id="A0A9K3P431"/>
<dbReference type="Gene3D" id="1.10.150.60">
    <property type="entry name" value="ARID DNA-binding domain"/>
    <property type="match status" value="1"/>
</dbReference>
<dbReference type="SUPFAM" id="SSF46774">
    <property type="entry name" value="ARID-like"/>
    <property type="match status" value="1"/>
</dbReference>
<feature type="compositionally biased region" description="Basic and acidic residues" evidence="1">
    <location>
        <begin position="110"/>
        <end position="128"/>
    </location>
</feature>
<feature type="domain" description="ARID" evidence="2">
    <location>
        <begin position="5"/>
        <end position="100"/>
    </location>
</feature>
<dbReference type="PANTHER" id="PTHR46410">
    <property type="entry name" value="AT-RICH INTERACTIVE DOMAIN-CONTAINING PROTEIN 2"/>
    <property type="match status" value="1"/>
</dbReference>
<gene>
    <name evidence="3" type="ORF">HanXRQr2_Chr01g0043901</name>
</gene>
<name>A0A9K3P431_HELAN</name>
<dbReference type="Gramene" id="mRNA:HanXRQr2_Chr01g0043901">
    <property type="protein sequence ID" value="CDS:HanXRQr2_Chr01g0043901.1"/>
    <property type="gene ID" value="HanXRQr2_Chr01g0043901"/>
</dbReference>